<dbReference type="Proteomes" id="UP000729402">
    <property type="component" value="Unassembled WGS sequence"/>
</dbReference>
<evidence type="ECO:0000313" key="3">
    <source>
        <dbReference type="Proteomes" id="UP000729402"/>
    </source>
</evidence>
<keyword evidence="3" id="KW-1185">Reference proteome</keyword>
<feature type="region of interest" description="Disordered" evidence="1">
    <location>
        <begin position="57"/>
        <end position="90"/>
    </location>
</feature>
<reference evidence="2" key="2">
    <citation type="submission" date="2021-02" db="EMBL/GenBank/DDBJ databases">
        <authorList>
            <person name="Kimball J.A."/>
            <person name="Haas M.W."/>
            <person name="Macchietto M."/>
            <person name="Kono T."/>
            <person name="Duquette J."/>
            <person name="Shao M."/>
        </authorList>
    </citation>
    <scope>NUCLEOTIDE SEQUENCE</scope>
    <source>
        <tissue evidence="2">Fresh leaf tissue</tissue>
    </source>
</reference>
<sequence length="124" mass="13137">MVADGVEKGDGLGFIKGPVVLGNGQVFIEAEIVTGDANEVSLLAKSPAAIINVNSQGEEGERVDGEVHHGGLRALGRRSGVTGQNDKREPVCAAIPPEIEVNVELIRDDPFDITNQETHRFGSH</sequence>
<reference evidence="2" key="1">
    <citation type="journal article" date="2021" name="bioRxiv">
        <title>Whole Genome Assembly and Annotation of Northern Wild Rice, Zizania palustris L., Supports a Whole Genome Duplication in the Zizania Genus.</title>
        <authorList>
            <person name="Haas M."/>
            <person name="Kono T."/>
            <person name="Macchietto M."/>
            <person name="Millas R."/>
            <person name="McGilp L."/>
            <person name="Shao M."/>
            <person name="Duquette J."/>
            <person name="Hirsch C.N."/>
            <person name="Kimball J."/>
        </authorList>
    </citation>
    <scope>NUCLEOTIDE SEQUENCE</scope>
    <source>
        <tissue evidence="2">Fresh leaf tissue</tissue>
    </source>
</reference>
<proteinExistence type="predicted"/>
<accession>A0A8J5VI68</accession>
<dbReference type="AlphaFoldDB" id="A0A8J5VI68"/>
<name>A0A8J5VI68_ZIZPA</name>
<dbReference type="EMBL" id="JAAALK010000287">
    <property type="protein sequence ID" value="KAG8060886.1"/>
    <property type="molecule type" value="Genomic_DNA"/>
</dbReference>
<comment type="caution">
    <text evidence="2">The sequence shown here is derived from an EMBL/GenBank/DDBJ whole genome shotgun (WGS) entry which is preliminary data.</text>
</comment>
<evidence type="ECO:0000313" key="2">
    <source>
        <dbReference type="EMBL" id="KAG8060886.1"/>
    </source>
</evidence>
<gene>
    <name evidence="2" type="ORF">GUJ93_ZPchr0002g26682</name>
</gene>
<organism evidence="2 3">
    <name type="scientific">Zizania palustris</name>
    <name type="common">Northern wild rice</name>
    <dbReference type="NCBI Taxonomy" id="103762"/>
    <lineage>
        <taxon>Eukaryota</taxon>
        <taxon>Viridiplantae</taxon>
        <taxon>Streptophyta</taxon>
        <taxon>Embryophyta</taxon>
        <taxon>Tracheophyta</taxon>
        <taxon>Spermatophyta</taxon>
        <taxon>Magnoliopsida</taxon>
        <taxon>Liliopsida</taxon>
        <taxon>Poales</taxon>
        <taxon>Poaceae</taxon>
        <taxon>BOP clade</taxon>
        <taxon>Oryzoideae</taxon>
        <taxon>Oryzeae</taxon>
        <taxon>Zizaniinae</taxon>
        <taxon>Zizania</taxon>
    </lineage>
</organism>
<feature type="compositionally biased region" description="Basic and acidic residues" evidence="1">
    <location>
        <begin position="59"/>
        <end position="69"/>
    </location>
</feature>
<protein>
    <submittedName>
        <fullName evidence="2">Uncharacterized protein</fullName>
    </submittedName>
</protein>
<evidence type="ECO:0000256" key="1">
    <source>
        <dbReference type="SAM" id="MobiDB-lite"/>
    </source>
</evidence>